<feature type="domain" description="SusD-like N-terminal" evidence="8">
    <location>
        <begin position="94"/>
        <end position="220"/>
    </location>
</feature>
<keyword evidence="4" id="KW-0472">Membrane</keyword>
<evidence type="ECO:0008006" key="11">
    <source>
        <dbReference type="Google" id="ProtNLM"/>
    </source>
</evidence>
<comment type="subcellular location">
    <subcellularLocation>
        <location evidence="1">Cell outer membrane</location>
    </subcellularLocation>
</comment>
<keyword evidence="5" id="KW-0998">Cell outer membrane</keyword>
<dbReference type="RefSeq" id="WP_168036055.1">
    <property type="nucleotide sequence ID" value="NZ_JAATJH010000001.1"/>
</dbReference>
<reference evidence="9 10" key="1">
    <citation type="submission" date="2020-03" db="EMBL/GenBank/DDBJ databases">
        <title>Genomic Encyclopedia of Type Strains, Phase IV (KMG-IV): sequencing the most valuable type-strain genomes for metagenomic binning, comparative biology and taxonomic classification.</title>
        <authorList>
            <person name="Goeker M."/>
        </authorList>
    </citation>
    <scope>NUCLEOTIDE SEQUENCE [LARGE SCALE GENOMIC DNA]</scope>
    <source>
        <strain evidence="9 10">DSM 105096</strain>
    </source>
</reference>
<feature type="domain" description="RagB/SusD" evidence="7">
    <location>
        <begin position="321"/>
        <end position="434"/>
    </location>
</feature>
<evidence type="ECO:0000259" key="7">
    <source>
        <dbReference type="Pfam" id="PF07980"/>
    </source>
</evidence>
<dbReference type="Proteomes" id="UP000770785">
    <property type="component" value="Unassembled WGS sequence"/>
</dbReference>
<organism evidence="9 10">
    <name type="scientific">Neolewinella antarctica</name>
    <dbReference type="NCBI Taxonomy" id="442734"/>
    <lineage>
        <taxon>Bacteria</taxon>
        <taxon>Pseudomonadati</taxon>
        <taxon>Bacteroidota</taxon>
        <taxon>Saprospiria</taxon>
        <taxon>Saprospirales</taxon>
        <taxon>Lewinellaceae</taxon>
        <taxon>Neolewinella</taxon>
    </lineage>
</organism>
<evidence type="ECO:0000256" key="3">
    <source>
        <dbReference type="ARBA" id="ARBA00022729"/>
    </source>
</evidence>
<comment type="caution">
    <text evidence="9">The sequence shown here is derived from an EMBL/GenBank/DDBJ whole genome shotgun (WGS) entry which is preliminary data.</text>
</comment>
<evidence type="ECO:0000256" key="1">
    <source>
        <dbReference type="ARBA" id="ARBA00004442"/>
    </source>
</evidence>
<evidence type="ECO:0000256" key="4">
    <source>
        <dbReference type="ARBA" id="ARBA00023136"/>
    </source>
</evidence>
<dbReference type="InterPro" id="IPR012944">
    <property type="entry name" value="SusD_RagB_dom"/>
</dbReference>
<gene>
    <name evidence="9" type="ORF">GGR27_000777</name>
</gene>
<name>A0ABX0X8I4_9BACT</name>
<dbReference type="InterPro" id="IPR033985">
    <property type="entry name" value="SusD-like_N"/>
</dbReference>
<proteinExistence type="inferred from homology"/>
<feature type="chain" id="PRO_5046246309" description="RagB/SusD family nutrient uptake outer membrane protein" evidence="6">
    <location>
        <begin position="21"/>
        <end position="445"/>
    </location>
</feature>
<dbReference type="Gene3D" id="1.25.40.390">
    <property type="match status" value="1"/>
</dbReference>
<evidence type="ECO:0000256" key="5">
    <source>
        <dbReference type="ARBA" id="ARBA00023237"/>
    </source>
</evidence>
<protein>
    <recommendedName>
        <fullName evidence="11">RagB/SusD family nutrient uptake outer membrane protein</fullName>
    </recommendedName>
</protein>
<dbReference type="Pfam" id="PF14322">
    <property type="entry name" value="SusD-like_3"/>
    <property type="match status" value="1"/>
</dbReference>
<dbReference type="CDD" id="cd08977">
    <property type="entry name" value="SusD"/>
    <property type="match status" value="1"/>
</dbReference>
<dbReference type="SUPFAM" id="SSF48452">
    <property type="entry name" value="TPR-like"/>
    <property type="match status" value="1"/>
</dbReference>
<evidence type="ECO:0000256" key="2">
    <source>
        <dbReference type="ARBA" id="ARBA00006275"/>
    </source>
</evidence>
<evidence type="ECO:0000313" key="10">
    <source>
        <dbReference type="Proteomes" id="UP000770785"/>
    </source>
</evidence>
<sequence length="445" mass="48690">MIKQLSYLAALAGFASMFSACDDFALDSVQPIDSVPLELAVTDANSAGAARAGIYDELQDATLTFDGYIASYTYFSDDCDWTGTFPTRAQFDSYNVLPSNATMGAVWADYYDVINTANNLISVLPGVEDPSLTDETRNNFLAEARFGRALAYFHLVTGWEGVPLVLTPTVAVGDELNVPASSADEVYAQIIEDAQFAADNLTDESLGMNRGGANALLARVAMMQSRFDDAKGFATAAIGDDYDLTDVPYLEDEIFYLKFISTDGTSIAFFFGTPDLGASRYSIAPSAKLVAAYEDGDLRKALSVDTLGGRNYGIKYNDFTAAAGSQTDPIYFFRAAEQVLILAEVAAREGDFDEAERWLNQVRQRAGLDDIDDLDDDNYLDAILKERYVELAMEGGFRLWDLRRTGRAEEVLGSEGYNPCDNVWPFPQDNIDTNTALVQNDCCNC</sequence>
<dbReference type="InterPro" id="IPR011990">
    <property type="entry name" value="TPR-like_helical_dom_sf"/>
</dbReference>
<feature type="signal peptide" evidence="6">
    <location>
        <begin position="1"/>
        <end position="20"/>
    </location>
</feature>
<keyword evidence="3 6" id="KW-0732">Signal</keyword>
<dbReference type="Pfam" id="PF07980">
    <property type="entry name" value="SusD_RagB"/>
    <property type="match status" value="1"/>
</dbReference>
<keyword evidence="10" id="KW-1185">Reference proteome</keyword>
<evidence type="ECO:0000259" key="8">
    <source>
        <dbReference type="Pfam" id="PF14322"/>
    </source>
</evidence>
<evidence type="ECO:0000256" key="6">
    <source>
        <dbReference type="SAM" id="SignalP"/>
    </source>
</evidence>
<dbReference type="EMBL" id="JAATJH010000001">
    <property type="protein sequence ID" value="NJC25296.1"/>
    <property type="molecule type" value="Genomic_DNA"/>
</dbReference>
<comment type="similarity">
    <text evidence="2">Belongs to the SusD family.</text>
</comment>
<evidence type="ECO:0000313" key="9">
    <source>
        <dbReference type="EMBL" id="NJC25296.1"/>
    </source>
</evidence>
<accession>A0ABX0X8I4</accession>
<dbReference type="PROSITE" id="PS51257">
    <property type="entry name" value="PROKAR_LIPOPROTEIN"/>
    <property type="match status" value="1"/>
</dbReference>